<dbReference type="AlphaFoldDB" id="A0A5S9NUV0"/>
<feature type="transmembrane region" description="Helical" evidence="9">
    <location>
        <begin position="86"/>
        <end position="104"/>
    </location>
</feature>
<feature type="transmembrane region" description="Helical" evidence="9">
    <location>
        <begin position="399"/>
        <end position="418"/>
    </location>
</feature>
<dbReference type="PANTHER" id="PTHR42770:SF4">
    <property type="entry name" value="ARGININE_ORNITHINE ANTIPORTER-RELATED"/>
    <property type="match status" value="1"/>
</dbReference>
<evidence type="ECO:0000256" key="3">
    <source>
        <dbReference type="ARBA" id="ARBA00022448"/>
    </source>
</evidence>
<dbReference type="InterPro" id="IPR050367">
    <property type="entry name" value="APC_superfamily"/>
</dbReference>
<dbReference type="InterPro" id="IPR002293">
    <property type="entry name" value="AA/rel_permease1"/>
</dbReference>
<keyword evidence="8 9" id="KW-0472">Membrane</keyword>
<feature type="transmembrane region" description="Helical" evidence="9">
    <location>
        <begin position="207"/>
        <end position="228"/>
    </location>
</feature>
<keyword evidence="3" id="KW-0813">Transport</keyword>
<dbReference type="PIRSF" id="PIRSF006060">
    <property type="entry name" value="AA_transporter"/>
    <property type="match status" value="1"/>
</dbReference>
<evidence type="ECO:0000256" key="5">
    <source>
        <dbReference type="ARBA" id="ARBA00022692"/>
    </source>
</evidence>
<evidence type="ECO:0000313" key="11">
    <source>
        <dbReference type="EMBL" id="CAA0109816.1"/>
    </source>
</evidence>
<protein>
    <submittedName>
        <fullName evidence="10">Arginine/ornithine antiporter</fullName>
    </submittedName>
</protein>
<proteinExistence type="inferred from homology"/>
<dbReference type="InterPro" id="IPR004754">
    <property type="entry name" value="Amino_acid_antiprt"/>
</dbReference>
<gene>
    <name evidence="10" type="primary">arcD_2</name>
    <name evidence="11" type="synonym">arcD_1</name>
    <name evidence="11" type="ORF">OPDIPICF_01505</name>
    <name evidence="10" type="ORF">OPDIPICF_03974</name>
</gene>
<evidence type="ECO:0000256" key="7">
    <source>
        <dbReference type="ARBA" id="ARBA00022989"/>
    </source>
</evidence>
<evidence type="ECO:0000256" key="2">
    <source>
        <dbReference type="ARBA" id="ARBA00008220"/>
    </source>
</evidence>
<dbReference type="EMBL" id="CACSIO010000003">
    <property type="protein sequence ID" value="CAA0094484.1"/>
    <property type="molecule type" value="Genomic_DNA"/>
</dbReference>
<name>A0A5S9NUV0_9GAMM</name>
<dbReference type="OrthoDB" id="3185104at2"/>
<dbReference type="Proteomes" id="UP000441399">
    <property type="component" value="Unassembled WGS sequence"/>
</dbReference>
<sequence length="483" mass="52085">MSDSTPSETSNSASQKLGLFSLIALTVGAMVGGGIWSLPQNMADSAALGAIVIAWGITAIGMWMLTQVFADLRERRPELEDGVYTYAKAGFGGFVGFNSAWGYWVSAWIGNVSYAVLMFSALGYFFPAFGAGNTLAALIGQSIMLWVFHGLVLRGVREAAFINLVASICKVIPIVLFLILVSMAFRWPLFSHDIWGSALHLPLLSQIKSTMLVTAWVFVGIEGALVESSRARKAADVSRATFIGFALTLILYVAISVLSFGIVSQSALAHAQNPSMAYVLEQVIGKTGALIVTIGLVLSLLGAWLNWTLLCVQLPFDCARGGGMPRIFAKENKNASPAPVLWLTNGLIQVFLVITFFSQDTYLGLVKLATSCVLVPYLLCALYAVKLHVQEPDSNRRQQFSRCAVAIGASLYAVWILYAAGAELLLQSTLLYALGIGFYVWAKREAAADAEGPVPTFYRYESVIAAALVLAGLWEIGRMLGFV</sequence>
<feature type="transmembrane region" description="Helical" evidence="9">
    <location>
        <begin position="45"/>
        <end position="65"/>
    </location>
</feature>
<dbReference type="PANTHER" id="PTHR42770">
    <property type="entry name" value="AMINO ACID TRANSPORTER-RELATED"/>
    <property type="match status" value="1"/>
</dbReference>
<feature type="transmembrane region" description="Helical" evidence="9">
    <location>
        <begin position="364"/>
        <end position="387"/>
    </location>
</feature>
<evidence type="ECO:0000256" key="9">
    <source>
        <dbReference type="SAM" id="Phobius"/>
    </source>
</evidence>
<feature type="transmembrane region" description="Helical" evidence="9">
    <location>
        <begin position="240"/>
        <end position="263"/>
    </location>
</feature>
<comment type="subcellular location">
    <subcellularLocation>
        <location evidence="1">Cell membrane</location>
        <topology evidence="1">Multi-pass membrane protein</topology>
    </subcellularLocation>
</comment>
<keyword evidence="7 9" id="KW-1133">Transmembrane helix</keyword>
<dbReference type="Gene3D" id="1.20.1740.10">
    <property type="entry name" value="Amino acid/polyamine transporter I"/>
    <property type="match status" value="1"/>
</dbReference>
<feature type="transmembrane region" description="Helical" evidence="9">
    <location>
        <begin position="124"/>
        <end position="148"/>
    </location>
</feature>
<evidence type="ECO:0000256" key="8">
    <source>
        <dbReference type="ARBA" id="ARBA00023136"/>
    </source>
</evidence>
<dbReference type="GO" id="GO:0005886">
    <property type="term" value="C:plasma membrane"/>
    <property type="evidence" value="ECO:0007669"/>
    <property type="project" value="UniProtKB-SubCell"/>
</dbReference>
<accession>A0A5S9NUV0</accession>
<feature type="transmembrane region" description="Helical" evidence="9">
    <location>
        <begin position="160"/>
        <end position="187"/>
    </location>
</feature>
<feature type="transmembrane region" description="Helical" evidence="9">
    <location>
        <begin position="283"/>
        <end position="305"/>
    </location>
</feature>
<organism evidence="10 12">
    <name type="scientific">BD1-7 clade bacterium</name>
    <dbReference type="NCBI Taxonomy" id="2029982"/>
    <lineage>
        <taxon>Bacteria</taxon>
        <taxon>Pseudomonadati</taxon>
        <taxon>Pseudomonadota</taxon>
        <taxon>Gammaproteobacteria</taxon>
        <taxon>Cellvibrionales</taxon>
        <taxon>Spongiibacteraceae</taxon>
        <taxon>BD1-7 clade</taxon>
    </lineage>
</organism>
<dbReference type="GO" id="GO:0006865">
    <property type="term" value="P:amino acid transport"/>
    <property type="evidence" value="ECO:0007669"/>
    <property type="project" value="UniProtKB-KW"/>
</dbReference>
<dbReference type="EMBL" id="CACSIO010000012">
    <property type="protein sequence ID" value="CAA0109816.1"/>
    <property type="molecule type" value="Genomic_DNA"/>
</dbReference>
<evidence type="ECO:0000256" key="6">
    <source>
        <dbReference type="ARBA" id="ARBA00022970"/>
    </source>
</evidence>
<evidence type="ECO:0000256" key="1">
    <source>
        <dbReference type="ARBA" id="ARBA00004651"/>
    </source>
</evidence>
<dbReference type="Pfam" id="PF13520">
    <property type="entry name" value="AA_permease_2"/>
    <property type="match status" value="1"/>
</dbReference>
<evidence type="ECO:0000256" key="4">
    <source>
        <dbReference type="ARBA" id="ARBA00022475"/>
    </source>
</evidence>
<feature type="transmembrane region" description="Helical" evidence="9">
    <location>
        <begin position="340"/>
        <end position="358"/>
    </location>
</feature>
<feature type="transmembrane region" description="Helical" evidence="9">
    <location>
        <begin position="17"/>
        <end position="39"/>
    </location>
</feature>
<comment type="similarity">
    <text evidence="2">Belongs to the amino acid-polyamine-organocation (APC) superfamily. Basic amino acid/polyamine antiporter (APA) (TC 2.A.3.2) family.</text>
</comment>
<keyword evidence="12" id="KW-1185">Reference proteome</keyword>
<feature type="transmembrane region" description="Helical" evidence="9">
    <location>
        <begin position="463"/>
        <end position="481"/>
    </location>
</feature>
<dbReference type="NCBIfam" id="TIGR00905">
    <property type="entry name" value="2A0302"/>
    <property type="match status" value="1"/>
</dbReference>
<keyword evidence="4" id="KW-1003">Cell membrane</keyword>
<evidence type="ECO:0000313" key="10">
    <source>
        <dbReference type="EMBL" id="CAA0094484.1"/>
    </source>
</evidence>
<dbReference type="GO" id="GO:0022857">
    <property type="term" value="F:transmembrane transporter activity"/>
    <property type="evidence" value="ECO:0007669"/>
    <property type="project" value="InterPro"/>
</dbReference>
<keyword evidence="6" id="KW-0029">Amino-acid transport</keyword>
<keyword evidence="5 9" id="KW-0812">Transmembrane</keyword>
<reference evidence="10 12" key="1">
    <citation type="submission" date="2019-11" db="EMBL/GenBank/DDBJ databases">
        <authorList>
            <person name="Holert J."/>
        </authorList>
    </citation>
    <scope>NUCLEOTIDE SEQUENCE [LARGE SCALE GENOMIC DNA]</scope>
    <source>
        <strain evidence="10">SB11_3</strain>
    </source>
</reference>
<evidence type="ECO:0000313" key="12">
    <source>
        <dbReference type="Proteomes" id="UP000441399"/>
    </source>
</evidence>